<dbReference type="Pfam" id="PF00196">
    <property type="entry name" value="GerE"/>
    <property type="match status" value="1"/>
</dbReference>
<dbReference type="PRINTS" id="PR00038">
    <property type="entry name" value="HTHLUXR"/>
</dbReference>
<keyword evidence="1" id="KW-0805">Transcription regulation</keyword>
<dbReference type="EMBL" id="FXWK01000002">
    <property type="protein sequence ID" value="SMQ86184.1"/>
    <property type="molecule type" value="Genomic_DNA"/>
</dbReference>
<dbReference type="PROSITE" id="PS50043">
    <property type="entry name" value="HTH_LUXR_2"/>
    <property type="match status" value="1"/>
</dbReference>
<dbReference type="PANTHER" id="PTHR44688:SF16">
    <property type="entry name" value="DNA-BINDING TRANSCRIPTIONAL ACTIVATOR DEVR_DOSR"/>
    <property type="match status" value="1"/>
</dbReference>
<evidence type="ECO:0000256" key="3">
    <source>
        <dbReference type="ARBA" id="ARBA00023163"/>
    </source>
</evidence>
<dbReference type="CDD" id="cd06170">
    <property type="entry name" value="LuxR_C_like"/>
    <property type="match status" value="1"/>
</dbReference>
<dbReference type="Proteomes" id="UP000194474">
    <property type="component" value="Unassembled WGS sequence"/>
</dbReference>
<proteinExistence type="predicted"/>
<dbReference type="Gene3D" id="1.10.10.10">
    <property type="entry name" value="Winged helix-like DNA-binding domain superfamily/Winged helix DNA-binding domain"/>
    <property type="match status" value="1"/>
</dbReference>
<reference evidence="6" key="1">
    <citation type="submission" date="2017-04" db="EMBL/GenBank/DDBJ databases">
        <authorList>
            <person name="Varghese N."/>
            <person name="Submissions S."/>
        </authorList>
    </citation>
    <scope>NUCLEOTIDE SEQUENCE [LARGE SCALE GENOMIC DNA]</scope>
</reference>
<evidence type="ECO:0000259" key="4">
    <source>
        <dbReference type="PROSITE" id="PS50043"/>
    </source>
</evidence>
<dbReference type="InterPro" id="IPR016032">
    <property type="entry name" value="Sig_transdc_resp-reg_C-effctor"/>
</dbReference>
<dbReference type="SUPFAM" id="SSF46894">
    <property type="entry name" value="C-terminal effector domain of the bipartite response regulators"/>
    <property type="match status" value="1"/>
</dbReference>
<evidence type="ECO:0000256" key="1">
    <source>
        <dbReference type="ARBA" id="ARBA00023015"/>
    </source>
</evidence>
<keyword evidence="6" id="KW-1185">Reference proteome</keyword>
<dbReference type="OrthoDB" id="3170288at2"/>
<gene>
    <name evidence="5" type="ORF">SAMN06295905_3487</name>
</gene>
<dbReference type="InterPro" id="IPR000792">
    <property type="entry name" value="Tscrpt_reg_LuxR_C"/>
</dbReference>
<dbReference type="GO" id="GO:0003677">
    <property type="term" value="F:DNA binding"/>
    <property type="evidence" value="ECO:0007669"/>
    <property type="project" value="UniProtKB-KW"/>
</dbReference>
<dbReference type="AlphaFoldDB" id="A0A1Y6G8V7"/>
<evidence type="ECO:0000313" key="6">
    <source>
        <dbReference type="Proteomes" id="UP000194474"/>
    </source>
</evidence>
<dbReference type="RefSeq" id="WP_086471786.1">
    <property type="nucleotide sequence ID" value="NZ_FXWK01000002.1"/>
</dbReference>
<dbReference type="PROSITE" id="PS00622">
    <property type="entry name" value="HTH_LUXR_1"/>
    <property type="match status" value="1"/>
</dbReference>
<sequence length="227" mass="25092">MLPFVDVILQRLPETESDAELEILLGDLAEQLGYRSAYLLDFPADATRPIRLWDSFAERAAWWRVQTENGTRSISRSFAEVLTRGAVQHIRIDREDPRYDVAVKYDFDNATVVPITFDAETRGAASFSGDPADLDEIAPSLRIVCYALLTQARLLGGTPVPTASLLTPRERQVMELSAEGLTSEGVANRLGMSARTVNQHLDNVSAKLGTRNRVHTVAEAIRRGLLG</sequence>
<organism evidence="5 6">
    <name type="scientific">Devosia lucknowensis</name>
    <dbReference type="NCBI Taxonomy" id="1096929"/>
    <lineage>
        <taxon>Bacteria</taxon>
        <taxon>Pseudomonadati</taxon>
        <taxon>Pseudomonadota</taxon>
        <taxon>Alphaproteobacteria</taxon>
        <taxon>Hyphomicrobiales</taxon>
        <taxon>Devosiaceae</taxon>
        <taxon>Devosia</taxon>
    </lineage>
</organism>
<dbReference type="InterPro" id="IPR036388">
    <property type="entry name" value="WH-like_DNA-bd_sf"/>
</dbReference>
<protein>
    <submittedName>
        <fullName evidence="5">DNA-binding response regulator, NarL/FixJ family, contains REC and HTH domains</fullName>
    </submittedName>
</protein>
<feature type="domain" description="HTH luxR-type" evidence="4">
    <location>
        <begin position="159"/>
        <end position="224"/>
    </location>
</feature>
<keyword evidence="2 5" id="KW-0238">DNA-binding</keyword>
<evidence type="ECO:0000313" key="5">
    <source>
        <dbReference type="EMBL" id="SMQ86184.1"/>
    </source>
</evidence>
<accession>A0A1Y6G8V7</accession>
<dbReference type="PANTHER" id="PTHR44688">
    <property type="entry name" value="DNA-BINDING TRANSCRIPTIONAL ACTIVATOR DEVR_DOSR"/>
    <property type="match status" value="1"/>
</dbReference>
<dbReference type="SMART" id="SM00421">
    <property type="entry name" value="HTH_LUXR"/>
    <property type="match status" value="1"/>
</dbReference>
<evidence type="ECO:0000256" key="2">
    <source>
        <dbReference type="ARBA" id="ARBA00023125"/>
    </source>
</evidence>
<name>A0A1Y6G8V7_9HYPH</name>
<dbReference type="GO" id="GO:0006355">
    <property type="term" value="P:regulation of DNA-templated transcription"/>
    <property type="evidence" value="ECO:0007669"/>
    <property type="project" value="InterPro"/>
</dbReference>
<keyword evidence="3" id="KW-0804">Transcription</keyword>